<sequence>MKLRILATVLLFGLAATSCGDDTPNTGAVAAQSSTQTTAPTPTDSPTATETTPTETIPTDTPSVDQPTDPPTEPPTEPTDSETPAVLPPDAKNRPLTLSSIFKYPDGWRDGRYDVADRKQATGIGGELDSCGDNWAQVLELRLANNFNRLKLEFGQSNSSESSDQVLQVRIDTNGKYADQKTVPLNKIATLDVSVSSVNALKVIVSLAQSDGCQSGRVEAVLMNMVLS</sequence>
<feature type="signal peptide" evidence="2">
    <location>
        <begin position="1"/>
        <end position="20"/>
    </location>
</feature>
<proteinExistence type="predicted"/>
<keyword evidence="2" id="KW-0732">Signal</keyword>
<feature type="compositionally biased region" description="Pro residues" evidence="1">
    <location>
        <begin position="68"/>
        <end position="77"/>
    </location>
</feature>
<evidence type="ECO:0008006" key="5">
    <source>
        <dbReference type="Google" id="ProtNLM"/>
    </source>
</evidence>
<feature type="compositionally biased region" description="Low complexity" evidence="1">
    <location>
        <begin position="30"/>
        <end position="63"/>
    </location>
</feature>
<evidence type="ECO:0000313" key="4">
    <source>
        <dbReference type="Proteomes" id="UP000291144"/>
    </source>
</evidence>
<feature type="chain" id="PRO_5038873956" description="Glycosyl hydrolase family 98 putative carbohydrate-binding module domain-containing protein" evidence="2">
    <location>
        <begin position="21"/>
        <end position="228"/>
    </location>
</feature>
<evidence type="ECO:0000313" key="3">
    <source>
        <dbReference type="EMBL" id="TCC57569.1"/>
    </source>
</evidence>
<evidence type="ECO:0000256" key="2">
    <source>
        <dbReference type="SAM" id="SignalP"/>
    </source>
</evidence>
<dbReference type="OrthoDB" id="3827394at2"/>
<dbReference type="AlphaFoldDB" id="A0A4R0KCL5"/>
<comment type="caution">
    <text evidence="3">The sequence shown here is derived from an EMBL/GenBank/DDBJ whole genome shotgun (WGS) entry which is preliminary data.</text>
</comment>
<organism evidence="3 4">
    <name type="scientific">Kribbella pittospori</name>
    <dbReference type="NCBI Taxonomy" id="722689"/>
    <lineage>
        <taxon>Bacteria</taxon>
        <taxon>Bacillati</taxon>
        <taxon>Actinomycetota</taxon>
        <taxon>Actinomycetes</taxon>
        <taxon>Propionibacteriales</taxon>
        <taxon>Kribbellaceae</taxon>
        <taxon>Kribbella</taxon>
    </lineage>
</organism>
<keyword evidence="4" id="KW-1185">Reference proteome</keyword>
<accession>A0A4R0KCL5</accession>
<evidence type="ECO:0000256" key="1">
    <source>
        <dbReference type="SAM" id="MobiDB-lite"/>
    </source>
</evidence>
<name>A0A4R0KCL5_9ACTN</name>
<dbReference type="Proteomes" id="UP000291144">
    <property type="component" value="Unassembled WGS sequence"/>
</dbReference>
<feature type="region of interest" description="Disordered" evidence="1">
    <location>
        <begin position="18"/>
        <end position="98"/>
    </location>
</feature>
<protein>
    <recommendedName>
        <fullName evidence="5">Glycosyl hydrolase family 98 putative carbohydrate-binding module domain-containing protein</fullName>
    </recommendedName>
</protein>
<dbReference type="RefSeq" id="WP_131361918.1">
    <property type="nucleotide sequence ID" value="NZ_SJKB01000010.1"/>
</dbReference>
<reference evidence="3 4" key="1">
    <citation type="submission" date="2019-02" db="EMBL/GenBank/DDBJ databases">
        <title>Kribbella capetownensis sp. nov. and Kribbella speibonae sp. nov., isolated from soil.</title>
        <authorList>
            <person name="Curtis S.M."/>
            <person name="Norton I."/>
            <person name="Everest G.J."/>
            <person name="Meyers P.R."/>
        </authorList>
    </citation>
    <scope>NUCLEOTIDE SEQUENCE [LARGE SCALE GENOMIC DNA]</scope>
    <source>
        <strain evidence="3 4">NRRL B-24813</strain>
    </source>
</reference>
<gene>
    <name evidence="3" type="ORF">E0H73_29800</name>
</gene>
<dbReference type="PROSITE" id="PS51257">
    <property type="entry name" value="PROKAR_LIPOPROTEIN"/>
    <property type="match status" value="1"/>
</dbReference>
<dbReference type="EMBL" id="SJKB01000010">
    <property type="protein sequence ID" value="TCC57569.1"/>
    <property type="molecule type" value="Genomic_DNA"/>
</dbReference>